<evidence type="ECO:0000313" key="2">
    <source>
        <dbReference type="EMBL" id="KAA1094019.1"/>
    </source>
</evidence>
<accession>A0A5B0P1T9</accession>
<dbReference type="EMBL" id="VSWC01000079">
    <property type="protein sequence ID" value="KAA1094019.1"/>
    <property type="molecule type" value="Genomic_DNA"/>
</dbReference>
<organism evidence="2 3">
    <name type="scientific">Puccinia graminis f. sp. tritici</name>
    <dbReference type="NCBI Taxonomy" id="56615"/>
    <lineage>
        <taxon>Eukaryota</taxon>
        <taxon>Fungi</taxon>
        <taxon>Dikarya</taxon>
        <taxon>Basidiomycota</taxon>
        <taxon>Pucciniomycotina</taxon>
        <taxon>Pucciniomycetes</taxon>
        <taxon>Pucciniales</taxon>
        <taxon>Pucciniaceae</taxon>
        <taxon>Puccinia</taxon>
    </lineage>
</organism>
<evidence type="ECO:0000256" key="1">
    <source>
        <dbReference type="SAM" id="MobiDB-lite"/>
    </source>
</evidence>
<sequence>MRQTADDDPEVTRRILLILKEINAVPTQIYRLKVEIVEGAQVNPVPLSAGQPHGQSMAPLNEKQAKHEGLVETLERVVGNPIARELSRPACIKRLFETAGDPVGRREDSSQQVTPYAHVGLLGSVTPESGRAV</sequence>
<dbReference type="AlphaFoldDB" id="A0A5B0P1T9"/>
<name>A0A5B0P1T9_PUCGR</name>
<feature type="region of interest" description="Disordered" evidence="1">
    <location>
        <begin position="47"/>
        <end position="66"/>
    </location>
</feature>
<gene>
    <name evidence="2" type="ORF">PGT21_006521</name>
</gene>
<keyword evidence="3" id="KW-1185">Reference proteome</keyword>
<comment type="caution">
    <text evidence="2">The sequence shown here is derived from an EMBL/GenBank/DDBJ whole genome shotgun (WGS) entry which is preliminary data.</text>
</comment>
<proteinExistence type="predicted"/>
<protein>
    <submittedName>
        <fullName evidence="2">Uncharacterized protein</fullName>
    </submittedName>
</protein>
<evidence type="ECO:0000313" key="3">
    <source>
        <dbReference type="Proteomes" id="UP000324748"/>
    </source>
</evidence>
<dbReference type="Proteomes" id="UP000324748">
    <property type="component" value="Unassembled WGS sequence"/>
</dbReference>
<reference evidence="2 3" key="1">
    <citation type="submission" date="2019-05" db="EMBL/GenBank/DDBJ databases">
        <title>Emergence of the Ug99 lineage of the wheat stem rust pathogen through somatic hybridization.</title>
        <authorList>
            <person name="Li F."/>
            <person name="Upadhyaya N.M."/>
            <person name="Sperschneider J."/>
            <person name="Matny O."/>
            <person name="Nguyen-Phuc H."/>
            <person name="Mago R."/>
            <person name="Raley C."/>
            <person name="Miller M.E."/>
            <person name="Silverstein K.A.T."/>
            <person name="Henningsen E."/>
            <person name="Hirsch C.D."/>
            <person name="Visser B."/>
            <person name="Pretorius Z.A."/>
            <person name="Steffenson B.J."/>
            <person name="Schwessinger B."/>
            <person name="Dodds P.N."/>
            <person name="Figueroa M."/>
        </authorList>
    </citation>
    <scope>NUCLEOTIDE SEQUENCE [LARGE SCALE GENOMIC DNA]</scope>
    <source>
        <strain evidence="2">21-0</strain>
    </source>
</reference>